<feature type="domain" description="Peptidase C39-like" evidence="2">
    <location>
        <begin position="33"/>
        <end position="143"/>
    </location>
</feature>
<dbReference type="PANTHER" id="PTHR44809:SF1">
    <property type="entry name" value="PROTEIN O-MANNOSYL-TRANSFERASE TMTC1"/>
    <property type="match status" value="1"/>
</dbReference>
<dbReference type="RefSeq" id="WP_347308368.1">
    <property type="nucleotide sequence ID" value="NZ_JBAJEX010000006.1"/>
</dbReference>
<evidence type="ECO:0000256" key="1">
    <source>
        <dbReference type="SAM" id="MobiDB-lite"/>
    </source>
</evidence>
<sequence length="311" mass="34077">MLLVWLAGCAGTPELSRLRASPGALPPRVELEAVPFFPQDTHQCGPASLAMALAAAGHPVTPDALAPRLYVPERQGSLQVEMLAATRREGLLAYPLAPSLSDALTEVAAGTPVIVLQNLGLSALPLWHYAVVVGYDLDREEIILRSGLSRREVMPLTTFEHTWARSGYWAMLALPPSRLPATAREDAYVEAAVALERIGKTRAAHAAYATALSRWPRNRLARMGLGNTAALLGDWKEAETAFRQATADHPQDWAAYNNLAWALAQQKRWQEAIEAAERAITLAKDAAEPRRTLEEIRSKIKETKNQSRLSR</sequence>
<proteinExistence type="predicted"/>
<evidence type="ECO:0000259" key="2">
    <source>
        <dbReference type="Pfam" id="PF13529"/>
    </source>
</evidence>
<comment type="caution">
    <text evidence="3">The sequence shown here is derived from an EMBL/GenBank/DDBJ whole genome shotgun (WGS) entry which is preliminary data.</text>
</comment>
<feature type="compositionally biased region" description="Basic and acidic residues" evidence="1">
    <location>
        <begin position="291"/>
        <end position="305"/>
    </location>
</feature>
<dbReference type="PANTHER" id="PTHR44809">
    <property type="match status" value="1"/>
</dbReference>
<evidence type="ECO:0000313" key="4">
    <source>
        <dbReference type="Proteomes" id="UP001482231"/>
    </source>
</evidence>
<organism evidence="3 4">
    <name type="scientific">Thiobacter aerophilum</name>
    <dbReference type="NCBI Taxonomy" id="3121275"/>
    <lineage>
        <taxon>Bacteria</taxon>
        <taxon>Pseudomonadati</taxon>
        <taxon>Pseudomonadota</taxon>
        <taxon>Betaproteobacteria</taxon>
        <taxon>Burkholderiales</taxon>
        <taxon>Thiobacteraceae</taxon>
        <taxon>Thiobacter</taxon>
    </lineage>
</organism>
<dbReference type="InterPro" id="IPR039563">
    <property type="entry name" value="Peptidase_C39_single_dom"/>
</dbReference>
<protein>
    <submittedName>
        <fullName evidence="3">PA2778 family cysteine peptidase</fullName>
    </submittedName>
</protein>
<dbReference type="CDD" id="cd02549">
    <property type="entry name" value="Peptidase_C39A"/>
    <property type="match status" value="1"/>
</dbReference>
<dbReference type="SUPFAM" id="SSF48452">
    <property type="entry name" value="TPR-like"/>
    <property type="match status" value="1"/>
</dbReference>
<gene>
    <name evidence="3" type="ORF">V6E02_08535</name>
</gene>
<dbReference type="SMART" id="SM00028">
    <property type="entry name" value="TPR"/>
    <property type="match status" value="3"/>
</dbReference>
<keyword evidence="4" id="KW-1185">Reference proteome</keyword>
<evidence type="ECO:0000313" key="3">
    <source>
        <dbReference type="EMBL" id="MEO1767256.1"/>
    </source>
</evidence>
<dbReference type="InterPro" id="IPR052943">
    <property type="entry name" value="TMTC_O-mannosyl-trnsfr"/>
</dbReference>
<dbReference type="Gene3D" id="1.25.40.10">
    <property type="entry name" value="Tetratricopeptide repeat domain"/>
    <property type="match status" value="1"/>
</dbReference>
<accession>A0ABV0EF15</accession>
<name>A0ABV0EF15_9BURK</name>
<dbReference type="InterPro" id="IPR019734">
    <property type="entry name" value="TPR_rpt"/>
</dbReference>
<dbReference type="InterPro" id="IPR011990">
    <property type="entry name" value="TPR-like_helical_dom_sf"/>
</dbReference>
<dbReference type="InterPro" id="IPR039564">
    <property type="entry name" value="Peptidase_C39-like"/>
</dbReference>
<dbReference type="NCBIfam" id="NF033920">
    <property type="entry name" value="C39_PA2778_fam"/>
    <property type="match status" value="1"/>
</dbReference>
<dbReference type="Pfam" id="PF13529">
    <property type="entry name" value="Peptidase_C39_2"/>
    <property type="match status" value="1"/>
</dbReference>
<dbReference type="Gene3D" id="3.90.70.10">
    <property type="entry name" value="Cysteine proteinases"/>
    <property type="match status" value="1"/>
</dbReference>
<feature type="region of interest" description="Disordered" evidence="1">
    <location>
        <begin position="291"/>
        <end position="311"/>
    </location>
</feature>
<dbReference type="EMBL" id="JBAJEX010000006">
    <property type="protein sequence ID" value="MEO1767256.1"/>
    <property type="molecule type" value="Genomic_DNA"/>
</dbReference>
<reference evidence="3 4" key="1">
    <citation type="submission" date="2024-02" db="EMBL/GenBank/DDBJ databases">
        <title>New thermophilic sulfur-oxidizing bacteria from a hot springs of the Uzon caldera (Kamchatka, Russia).</title>
        <authorList>
            <person name="Dukat A.M."/>
            <person name="Elcheninov A.G."/>
            <person name="Frolov E.N."/>
        </authorList>
    </citation>
    <scope>NUCLEOTIDE SEQUENCE [LARGE SCALE GENOMIC DNA]</scope>
    <source>
        <strain evidence="3 4">AK1</strain>
    </source>
</reference>
<dbReference type="Pfam" id="PF13432">
    <property type="entry name" value="TPR_16"/>
    <property type="match status" value="1"/>
</dbReference>
<dbReference type="Proteomes" id="UP001482231">
    <property type="component" value="Unassembled WGS sequence"/>
</dbReference>